<dbReference type="GO" id="GO:0045597">
    <property type="term" value="P:positive regulation of cell differentiation"/>
    <property type="evidence" value="ECO:0007669"/>
    <property type="project" value="TreeGrafter"/>
</dbReference>
<accession>A0AAE1LJ29</accession>
<dbReference type="PANTHER" id="PTHR11348">
    <property type="entry name" value="CONNECTIVE TISSUE GROWTH FACTOR-RELATED"/>
    <property type="match status" value="1"/>
</dbReference>
<protein>
    <submittedName>
        <fullName evidence="4">Cellular communication network factor 6</fullName>
    </submittedName>
</protein>
<keyword evidence="5" id="KW-1185">Reference proteome</keyword>
<dbReference type="SMART" id="SM00121">
    <property type="entry name" value="IB"/>
    <property type="match status" value="1"/>
</dbReference>
<feature type="domain" description="IGFBP N-terminal" evidence="3">
    <location>
        <begin position="89"/>
        <end position="159"/>
    </location>
</feature>
<keyword evidence="2" id="KW-1015">Disulfide bond</keyword>
<dbReference type="AlphaFoldDB" id="A0AAE1LJ29"/>
<dbReference type="GO" id="GO:0007155">
    <property type="term" value="P:cell adhesion"/>
    <property type="evidence" value="ECO:0007669"/>
    <property type="project" value="TreeGrafter"/>
</dbReference>
<name>A0AAE1LJ29_9NEOP</name>
<dbReference type="GO" id="GO:0005615">
    <property type="term" value="C:extracellular space"/>
    <property type="evidence" value="ECO:0007669"/>
    <property type="project" value="TreeGrafter"/>
</dbReference>
<evidence type="ECO:0000259" key="3">
    <source>
        <dbReference type="PROSITE" id="PS51323"/>
    </source>
</evidence>
<dbReference type="GO" id="GO:0005178">
    <property type="term" value="F:integrin binding"/>
    <property type="evidence" value="ECO:0007669"/>
    <property type="project" value="TreeGrafter"/>
</dbReference>
<dbReference type="InterPro" id="IPR050941">
    <property type="entry name" value="CCN"/>
</dbReference>
<reference evidence="4" key="2">
    <citation type="journal article" date="2023" name="BMC Genomics">
        <title>Pest status, molecular evolution, and epigenetic factors derived from the genome assembly of Frankliniella fusca, a thysanopteran phytovirus vector.</title>
        <authorList>
            <person name="Catto M.A."/>
            <person name="Labadie P.E."/>
            <person name="Jacobson A.L."/>
            <person name="Kennedy G.G."/>
            <person name="Srinivasan R."/>
            <person name="Hunt B.G."/>
        </authorList>
    </citation>
    <scope>NUCLEOTIDE SEQUENCE</scope>
    <source>
        <strain evidence="4">PL_HMW_Pooled</strain>
    </source>
</reference>
<dbReference type="InterPro" id="IPR017891">
    <property type="entry name" value="Insulin_GF-bd_Cys-rich_CS"/>
</dbReference>
<gene>
    <name evidence="4" type="ORF">KUF71_010490</name>
</gene>
<dbReference type="InterPro" id="IPR009030">
    <property type="entry name" value="Growth_fac_rcpt_cys_sf"/>
</dbReference>
<sequence length="159" mass="16821">MILAPVRARIQGGSCPLTFRVRIWIRGFAVGASPARPLPGLHPHPNPYPPPLTPPGLIPAAAPDFEDAVNHRQQGPPEEKADSSNYFLVRAHCVYPCRCPPEPPACRPGVALVRDGCGCCLQCAGQRGDPCDGARLCDEASGVVCQYVGDAPTGTCRVS</sequence>
<dbReference type="GO" id="GO:0007165">
    <property type="term" value="P:signal transduction"/>
    <property type="evidence" value="ECO:0007669"/>
    <property type="project" value="TreeGrafter"/>
</dbReference>
<evidence type="ECO:0000313" key="5">
    <source>
        <dbReference type="Proteomes" id="UP001219518"/>
    </source>
</evidence>
<dbReference type="PROSITE" id="PS00222">
    <property type="entry name" value="IGFBP_N_1"/>
    <property type="match status" value="1"/>
</dbReference>
<dbReference type="EMBL" id="JAHWGI010001033">
    <property type="protein sequence ID" value="KAK3921275.1"/>
    <property type="molecule type" value="Genomic_DNA"/>
</dbReference>
<dbReference type="Pfam" id="PF00219">
    <property type="entry name" value="IGFBP"/>
    <property type="match status" value="1"/>
</dbReference>
<dbReference type="Proteomes" id="UP001219518">
    <property type="component" value="Unassembled WGS sequence"/>
</dbReference>
<dbReference type="PROSITE" id="PS51323">
    <property type="entry name" value="IGFBP_N_2"/>
    <property type="match status" value="1"/>
</dbReference>
<dbReference type="InterPro" id="IPR000867">
    <property type="entry name" value="IGFBP-like"/>
</dbReference>
<dbReference type="GO" id="GO:0008201">
    <property type="term" value="F:heparin binding"/>
    <property type="evidence" value="ECO:0007669"/>
    <property type="project" value="TreeGrafter"/>
</dbReference>
<evidence type="ECO:0000256" key="1">
    <source>
        <dbReference type="ARBA" id="ARBA00022729"/>
    </source>
</evidence>
<dbReference type="PANTHER" id="PTHR11348:SF17">
    <property type="entry name" value="CCN"/>
    <property type="match status" value="1"/>
</dbReference>
<keyword evidence="1" id="KW-0732">Signal</keyword>
<evidence type="ECO:0000256" key="2">
    <source>
        <dbReference type="ARBA" id="ARBA00023157"/>
    </source>
</evidence>
<evidence type="ECO:0000313" key="4">
    <source>
        <dbReference type="EMBL" id="KAK3921275.1"/>
    </source>
</evidence>
<comment type="caution">
    <text evidence="4">The sequence shown here is derived from an EMBL/GenBank/DDBJ whole genome shotgun (WGS) entry which is preliminary data.</text>
</comment>
<organism evidence="4 5">
    <name type="scientific">Frankliniella fusca</name>
    <dbReference type="NCBI Taxonomy" id="407009"/>
    <lineage>
        <taxon>Eukaryota</taxon>
        <taxon>Metazoa</taxon>
        <taxon>Ecdysozoa</taxon>
        <taxon>Arthropoda</taxon>
        <taxon>Hexapoda</taxon>
        <taxon>Insecta</taxon>
        <taxon>Pterygota</taxon>
        <taxon>Neoptera</taxon>
        <taxon>Paraneoptera</taxon>
        <taxon>Thysanoptera</taxon>
        <taxon>Terebrantia</taxon>
        <taxon>Thripoidea</taxon>
        <taxon>Thripidae</taxon>
        <taxon>Frankliniella</taxon>
    </lineage>
</organism>
<dbReference type="SUPFAM" id="SSF57184">
    <property type="entry name" value="Growth factor receptor domain"/>
    <property type="match status" value="1"/>
</dbReference>
<proteinExistence type="predicted"/>
<dbReference type="GO" id="GO:0031012">
    <property type="term" value="C:extracellular matrix"/>
    <property type="evidence" value="ECO:0007669"/>
    <property type="project" value="TreeGrafter"/>
</dbReference>
<reference evidence="4" key="1">
    <citation type="submission" date="2021-07" db="EMBL/GenBank/DDBJ databases">
        <authorList>
            <person name="Catto M.A."/>
            <person name="Jacobson A."/>
            <person name="Kennedy G."/>
            <person name="Labadie P."/>
            <person name="Hunt B.G."/>
            <person name="Srinivasan R."/>
        </authorList>
    </citation>
    <scope>NUCLEOTIDE SEQUENCE</scope>
    <source>
        <strain evidence="4">PL_HMW_Pooled</strain>
        <tissue evidence="4">Head</tissue>
    </source>
</reference>